<dbReference type="AlphaFoldDB" id="A0A9N7V225"/>
<gene>
    <name evidence="2" type="ORF">PLEPLA_LOCUS29096</name>
</gene>
<accession>A0A9N7V225</accession>
<dbReference type="Proteomes" id="UP001153269">
    <property type="component" value="Unassembled WGS sequence"/>
</dbReference>
<keyword evidence="3" id="KW-1185">Reference proteome</keyword>
<name>A0A9N7V225_PLEPL</name>
<evidence type="ECO:0000313" key="2">
    <source>
        <dbReference type="EMBL" id="CAB1441319.1"/>
    </source>
</evidence>
<reference evidence="2" key="1">
    <citation type="submission" date="2020-03" db="EMBL/GenBank/DDBJ databases">
        <authorList>
            <person name="Weist P."/>
        </authorList>
    </citation>
    <scope>NUCLEOTIDE SEQUENCE</scope>
</reference>
<comment type="caution">
    <text evidence="2">The sequence shown here is derived from an EMBL/GenBank/DDBJ whole genome shotgun (WGS) entry which is preliminary data.</text>
</comment>
<evidence type="ECO:0000256" key="1">
    <source>
        <dbReference type="SAM" id="MobiDB-lite"/>
    </source>
</evidence>
<evidence type="ECO:0000313" key="3">
    <source>
        <dbReference type="Proteomes" id="UP001153269"/>
    </source>
</evidence>
<sequence length="111" mass="12727">MSLAKTPLDRQWHLKFHLTVKHPPHQAAGYLPDRSLVEMRFHVEEENEIKARMTLPPAKRGLCKGISKVRRGSEMRKGEIWQNPCDQTKDPGDGPSGWPSLSYDRDLGFAY</sequence>
<dbReference type="EMBL" id="CADEAL010002613">
    <property type="protein sequence ID" value="CAB1441319.1"/>
    <property type="molecule type" value="Genomic_DNA"/>
</dbReference>
<organism evidence="2 3">
    <name type="scientific">Pleuronectes platessa</name>
    <name type="common">European plaice</name>
    <dbReference type="NCBI Taxonomy" id="8262"/>
    <lineage>
        <taxon>Eukaryota</taxon>
        <taxon>Metazoa</taxon>
        <taxon>Chordata</taxon>
        <taxon>Craniata</taxon>
        <taxon>Vertebrata</taxon>
        <taxon>Euteleostomi</taxon>
        <taxon>Actinopterygii</taxon>
        <taxon>Neopterygii</taxon>
        <taxon>Teleostei</taxon>
        <taxon>Neoteleostei</taxon>
        <taxon>Acanthomorphata</taxon>
        <taxon>Carangaria</taxon>
        <taxon>Pleuronectiformes</taxon>
        <taxon>Pleuronectoidei</taxon>
        <taxon>Pleuronectidae</taxon>
        <taxon>Pleuronectes</taxon>
    </lineage>
</organism>
<feature type="region of interest" description="Disordered" evidence="1">
    <location>
        <begin position="74"/>
        <end position="111"/>
    </location>
</feature>
<proteinExistence type="predicted"/>
<protein>
    <submittedName>
        <fullName evidence="2">Uncharacterized protein</fullName>
    </submittedName>
</protein>